<dbReference type="Gene3D" id="2.40.30.100">
    <property type="entry name" value="AF2212/PG0164-like"/>
    <property type="match status" value="1"/>
</dbReference>
<dbReference type="Pfam" id="PF13376">
    <property type="entry name" value="OmdA"/>
    <property type="match status" value="1"/>
</dbReference>
<protein>
    <submittedName>
        <fullName evidence="1">DUF1905 domain-containing protein</fullName>
    </submittedName>
</protein>
<evidence type="ECO:0000313" key="2">
    <source>
        <dbReference type="Proteomes" id="UP000292884"/>
    </source>
</evidence>
<sequence>MKHQFEAKIYKIGINWAVDVPAYITAQLKPEKGYIRIKGQINDFDFIQTLVPVKNSPYRLFVNLLMMKGGKTTLGEVAAFAIEQNEVELVKMYAMPKILSAILEKEKLNDDFNALSEARKKDILKYLSFIKTGETMIKNINKLIEQLKSKHKNIRIP</sequence>
<name>A0A4R0N3K5_9SPHI</name>
<dbReference type="EMBL" id="SJSK01000001">
    <property type="protein sequence ID" value="TCC94441.1"/>
    <property type="molecule type" value="Genomic_DNA"/>
</dbReference>
<dbReference type="Proteomes" id="UP000292884">
    <property type="component" value="Unassembled WGS sequence"/>
</dbReference>
<dbReference type="AlphaFoldDB" id="A0A4R0N3K5"/>
<dbReference type="InterPro" id="IPR037079">
    <property type="entry name" value="AF2212/PG0164-like_sf"/>
</dbReference>
<keyword evidence="2" id="KW-1185">Reference proteome</keyword>
<comment type="caution">
    <text evidence="1">The sequence shown here is derived from an EMBL/GenBank/DDBJ whole genome shotgun (WGS) entry which is preliminary data.</text>
</comment>
<dbReference type="Pfam" id="PF08922">
    <property type="entry name" value="DUF1905"/>
    <property type="match status" value="1"/>
</dbReference>
<dbReference type="InterPro" id="IPR015018">
    <property type="entry name" value="DUF1905"/>
</dbReference>
<proteinExistence type="predicted"/>
<dbReference type="OrthoDB" id="2243618at2"/>
<accession>A0A4R0N3K5</accession>
<dbReference type="SUPFAM" id="SSF141694">
    <property type="entry name" value="AF2212/PG0164-like"/>
    <property type="match status" value="1"/>
</dbReference>
<dbReference type="RefSeq" id="WP_131552300.1">
    <property type="nucleotide sequence ID" value="NZ_SJSK01000001.1"/>
</dbReference>
<organism evidence="1 2">
    <name type="scientific">Pedobacter frigiditerrae</name>
    <dbReference type="NCBI Taxonomy" id="2530452"/>
    <lineage>
        <taxon>Bacteria</taxon>
        <taxon>Pseudomonadati</taxon>
        <taxon>Bacteroidota</taxon>
        <taxon>Sphingobacteriia</taxon>
        <taxon>Sphingobacteriales</taxon>
        <taxon>Sphingobacteriaceae</taxon>
        <taxon>Pedobacter</taxon>
    </lineage>
</organism>
<reference evidence="1 2" key="1">
    <citation type="submission" date="2019-02" db="EMBL/GenBank/DDBJ databases">
        <title>Pedobacter sp. RP-1-13 sp. nov., isolated from Arctic soil.</title>
        <authorList>
            <person name="Dahal R.H."/>
        </authorList>
    </citation>
    <scope>NUCLEOTIDE SEQUENCE [LARGE SCALE GENOMIC DNA]</scope>
    <source>
        <strain evidence="1 2">RP-1-13</strain>
    </source>
</reference>
<gene>
    <name evidence="1" type="ORF">EZ428_06620</name>
</gene>
<evidence type="ECO:0000313" key="1">
    <source>
        <dbReference type="EMBL" id="TCC94441.1"/>
    </source>
</evidence>